<dbReference type="PANTHER" id="PTHR43439:SF2">
    <property type="entry name" value="ENZYME, PUTATIVE (JCVI)-RELATED"/>
    <property type="match status" value="1"/>
</dbReference>
<gene>
    <name evidence="4" type="ORF">BCR34DRAFT_583206</name>
</gene>
<dbReference type="GO" id="GO:0016874">
    <property type="term" value="F:ligase activity"/>
    <property type="evidence" value="ECO:0007669"/>
    <property type="project" value="UniProtKB-KW"/>
</dbReference>
<comment type="caution">
    <text evidence="4">The sequence shown here is derived from an EMBL/GenBank/DDBJ whole genome shotgun (WGS) entry which is preliminary data.</text>
</comment>
<evidence type="ECO:0000313" key="5">
    <source>
        <dbReference type="Proteomes" id="UP000193144"/>
    </source>
</evidence>
<protein>
    <submittedName>
        <fullName evidence="4">AMP-dependent synthetase/ligase</fullName>
    </submittedName>
</protein>
<evidence type="ECO:0000259" key="3">
    <source>
        <dbReference type="Pfam" id="PF00501"/>
    </source>
</evidence>
<dbReference type="Gene3D" id="3.40.50.12780">
    <property type="entry name" value="N-terminal domain of ligase-like"/>
    <property type="match status" value="1"/>
</dbReference>
<sequence>MPTSRQCLGYSSLRRSFGIHGARFARQCNFGNSKDTALQNSGDIRYFILAVAAVNTGRKMLFVSSKNSLEVHLAVLESGNCNTWVLTASDGNPQAIIDSRPMHTIDMLTLEEILQREPAEIYRYSKSFEGGKVDPCWILHTSGSTGLPKSVVRYMSSTSNTEAHLLCPLVKGKSLLIDELINSRVYLTFPLYYSASLSKALMWTIFAHQTLLLGSQASITSSVLHGMFQHARVDCLVTVLSTVEDIAQNEDTLNALFRVKAVAFGGGPLSQEIGDIICEQTKLILYMGATEAGWLTCVDTDRED</sequence>
<keyword evidence="4" id="KW-0436">Ligase</keyword>
<dbReference type="Proteomes" id="UP000193144">
    <property type="component" value="Unassembled WGS sequence"/>
</dbReference>
<dbReference type="AlphaFoldDB" id="A0A1Y2A5Z8"/>
<dbReference type="InterPro" id="IPR051414">
    <property type="entry name" value="Adenylate-forming_Reductase"/>
</dbReference>
<dbReference type="EMBL" id="MCFA01000009">
    <property type="protein sequence ID" value="ORY17932.1"/>
    <property type="molecule type" value="Genomic_DNA"/>
</dbReference>
<dbReference type="STRING" id="1231657.A0A1Y2A5Z8"/>
<dbReference type="SUPFAM" id="SSF56801">
    <property type="entry name" value="Acetyl-CoA synthetase-like"/>
    <property type="match status" value="1"/>
</dbReference>
<accession>A0A1Y2A5Z8</accession>
<dbReference type="Pfam" id="PF00501">
    <property type="entry name" value="AMP-binding"/>
    <property type="match status" value="1"/>
</dbReference>
<organism evidence="4 5">
    <name type="scientific">Clohesyomyces aquaticus</name>
    <dbReference type="NCBI Taxonomy" id="1231657"/>
    <lineage>
        <taxon>Eukaryota</taxon>
        <taxon>Fungi</taxon>
        <taxon>Dikarya</taxon>
        <taxon>Ascomycota</taxon>
        <taxon>Pezizomycotina</taxon>
        <taxon>Dothideomycetes</taxon>
        <taxon>Pleosporomycetidae</taxon>
        <taxon>Pleosporales</taxon>
        <taxon>Lindgomycetaceae</taxon>
        <taxon>Clohesyomyces</taxon>
    </lineage>
</organism>
<keyword evidence="5" id="KW-1185">Reference proteome</keyword>
<evidence type="ECO:0000256" key="2">
    <source>
        <dbReference type="ARBA" id="ARBA00022553"/>
    </source>
</evidence>
<evidence type="ECO:0000256" key="1">
    <source>
        <dbReference type="ARBA" id="ARBA00022450"/>
    </source>
</evidence>
<name>A0A1Y2A5Z8_9PLEO</name>
<dbReference type="InterPro" id="IPR042099">
    <property type="entry name" value="ANL_N_sf"/>
</dbReference>
<dbReference type="InterPro" id="IPR020845">
    <property type="entry name" value="AMP-binding_CS"/>
</dbReference>
<dbReference type="PANTHER" id="PTHR43439">
    <property type="entry name" value="PHENYLACETATE-COENZYME A LIGASE"/>
    <property type="match status" value="1"/>
</dbReference>
<proteinExistence type="predicted"/>
<keyword evidence="1" id="KW-0596">Phosphopantetheine</keyword>
<dbReference type="PROSITE" id="PS00455">
    <property type="entry name" value="AMP_BINDING"/>
    <property type="match status" value="1"/>
</dbReference>
<keyword evidence="2" id="KW-0597">Phosphoprotein</keyword>
<evidence type="ECO:0000313" key="4">
    <source>
        <dbReference type="EMBL" id="ORY17932.1"/>
    </source>
</evidence>
<reference evidence="4 5" key="1">
    <citation type="submission" date="2016-07" db="EMBL/GenBank/DDBJ databases">
        <title>Pervasive Adenine N6-methylation of Active Genes in Fungi.</title>
        <authorList>
            <consortium name="DOE Joint Genome Institute"/>
            <person name="Mondo S.J."/>
            <person name="Dannebaum R.O."/>
            <person name="Kuo R.C."/>
            <person name="Labutti K."/>
            <person name="Haridas S."/>
            <person name="Kuo A."/>
            <person name="Salamov A."/>
            <person name="Ahrendt S.R."/>
            <person name="Lipzen A."/>
            <person name="Sullivan W."/>
            <person name="Andreopoulos W.B."/>
            <person name="Clum A."/>
            <person name="Lindquist E."/>
            <person name="Daum C."/>
            <person name="Ramamoorthy G.K."/>
            <person name="Gryganskyi A."/>
            <person name="Culley D."/>
            <person name="Magnuson J.K."/>
            <person name="James T.Y."/>
            <person name="O'Malley M.A."/>
            <person name="Stajich J.E."/>
            <person name="Spatafora J.W."/>
            <person name="Visel A."/>
            <person name="Grigoriev I.V."/>
        </authorList>
    </citation>
    <scope>NUCLEOTIDE SEQUENCE [LARGE SCALE GENOMIC DNA]</scope>
    <source>
        <strain evidence="4 5">CBS 115471</strain>
    </source>
</reference>
<dbReference type="OrthoDB" id="429813at2759"/>
<feature type="domain" description="AMP-dependent synthetase/ligase" evidence="3">
    <location>
        <begin position="117"/>
        <end position="300"/>
    </location>
</feature>
<dbReference type="InterPro" id="IPR000873">
    <property type="entry name" value="AMP-dep_synth/lig_dom"/>
</dbReference>